<reference evidence="3" key="1">
    <citation type="submission" date="2022-11" db="UniProtKB">
        <authorList>
            <consortium name="WormBaseParasite"/>
        </authorList>
    </citation>
    <scope>IDENTIFICATION</scope>
</reference>
<protein>
    <submittedName>
        <fullName evidence="3">Ovule protein</fullName>
    </submittedName>
</protein>
<name>A0A914ME39_MELIC</name>
<proteinExistence type="predicted"/>
<accession>A0A914ME39</accession>
<keyword evidence="2" id="KW-1185">Reference proteome</keyword>
<sequence>MDDSLRFYCVHVMGFHVIVSMPYKSLQMRRFLTNQDRTQPICILSSSTDNTARSHNKNNLPPTTYEK</sequence>
<dbReference type="AlphaFoldDB" id="A0A914ME39"/>
<feature type="region of interest" description="Disordered" evidence="1">
    <location>
        <begin position="44"/>
        <end position="67"/>
    </location>
</feature>
<evidence type="ECO:0000256" key="1">
    <source>
        <dbReference type="SAM" id="MobiDB-lite"/>
    </source>
</evidence>
<dbReference type="Proteomes" id="UP000887563">
    <property type="component" value="Unplaced"/>
</dbReference>
<evidence type="ECO:0000313" key="3">
    <source>
        <dbReference type="WBParaSite" id="Minc3s01556g24693"/>
    </source>
</evidence>
<evidence type="ECO:0000313" key="2">
    <source>
        <dbReference type="Proteomes" id="UP000887563"/>
    </source>
</evidence>
<organism evidence="2 3">
    <name type="scientific">Meloidogyne incognita</name>
    <name type="common">Southern root-knot nematode worm</name>
    <name type="synonym">Oxyuris incognita</name>
    <dbReference type="NCBI Taxonomy" id="6306"/>
    <lineage>
        <taxon>Eukaryota</taxon>
        <taxon>Metazoa</taxon>
        <taxon>Ecdysozoa</taxon>
        <taxon>Nematoda</taxon>
        <taxon>Chromadorea</taxon>
        <taxon>Rhabditida</taxon>
        <taxon>Tylenchina</taxon>
        <taxon>Tylenchomorpha</taxon>
        <taxon>Tylenchoidea</taxon>
        <taxon>Meloidogynidae</taxon>
        <taxon>Meloidogyninae</taxon>
        <taxon>Meloidogyne</taxon>
        <taxon>Meloidogyne incognita group</taxon>
    </lineage>
</organism>
<dbReference type="WBParaSite" id="Minc3s01556g24693">
    <property type="protein sequence ID" value="Minc3s01556g24693"/>
    <property type="gene ID" value="Minc3s01556g24693"/>
</dbReference>